<evidence type="ECO:0000256" key="4">
    <source>
        <dbReference type="ARBA" id="ARBA00023136"/>
    </source>
</evidence>
<evidence type="ECO:0000313" key="8">
    <source>
        <dbReference type="EMBL" id="KAG8222248.1"/>
    </source>
</evidence>
<keyword evidence="4 6" id="KW-0472">Membrane</keyword>
<gene>
    <name evidence="8" type="ORF">J437_LFUL001446</name>
</gene>
<dbReference type="GO" id="GO:0005886">
    <property type="term" value="C:plasma membrane"/>
    <property type="evidence" value="ECO:0007669"/>
    <property type="project" value="TreeGrafter"/>
</dbReference>
<feature type="transmembrane region" description="Helical" evidence="6">
    <location>
        <begin position="227"/>
        <end position="245"/>
    </location>
</feature>
<keyword evidence="3 6" id="KW-1133">Transmembrane helix</keyword>
<proteinExistence type="predicted"/>
<organism evidence="8 9">
    <name type="scientific">Ladona fulva</name>
    <name type="common">Scarce chaser dragonfly</name>
    <name type="synonym">Libellula fulva</name>
    <dbReference type="NCBI Taxonomy" id="123851"/>
    <lineage>
        <taxon>Eukaryota</taxon>
        <taxon>Metazoa</taxon>
        <taxon>Ecdysozoa</taxon>
        <taxon>Arthropoda</taxon>
        <taxon>Hexapoda</taxon>
        <taxon>Insecta</taxon>
        <taxon>Pterygota</taxon>
        <taxon>Palaeoptera</taxon>
        <taxon>Odonata</taxon>
        <taxon>Epiprocta</taxon>
        <taxon>Anisoptera</taxon>
        <taxon>Libelluloidea</taxon>
        <taxon>Libellulidae</taxon>
        <taxon>Ladona</taxon>
    </lineage>
</organism>
<dbReference type="PRINTS" id="PR00965">
    <property type="entry name" value="OCULARALBNSM"/>
</dbReference>
<dbReference type="InterPro" id="IPR017452">
    <property type="entry name" value="GPCR_Rhodpsn_7TM"/>
</dbReference>
<dbReference type="EMBL" id="KZ308127">
    <property type="protein sequence ID" value="KAG8222248.1"/>
    <property type="molecule type" value="Genomic_DNA"/>
</dbReference>
<feature type="transmembrane region" description="Helical" evidence="6">
    <location>
        <begin position="278"/>
        <end position="300"/>
    </location>
</feature>
<dbReference type="GO" id="GO:0035240">
    <property type="term" value="F:dopamine binding"/>
    <property type="evidence" value="ECO:0007669"/>
    <property type="project" value="InterPro"/>
</dbReference>
<protein>
    <recommendedName>
        <fullName evidence="7">G-protein coupled receptors family 1 profile domain-containing protein</fullName>
    </recommendedName>
</protein>
<keyword evidence="9" id="KW-1185">Reference proteome</keyword>
<feature type="transmembrane region" description="Helical" evidence="6">
    <location>
        <begin position="64"/>
        <end position="84"/>
    </location>
</feature>
<evidence type="ECO:0000256" key="5">
    <source>
        <dbReference type="SAM" id="MobiDB-lite"/>
    </source>
</evidence>
<evidence type="ECO:0000256" key="3">
    <source>
        <dbReference type="ARBA" id="ARBA00022989"/>
    </source>
</evidence>
<accession>A0A8K0JTM7</accession>
<dbReference type="GO" id="GO:0072544">
    <property type="term" value="F:L-DOPA binding"/>
    <property type="evidence" value="ECO:0007669"/>
    <property type="project" value="InterPro"/>
</dbReference>
<comment type="caution">
    <text evidence="8">The sequence shown here is derived from an EMBL/GenBank/DDBJ whole genome shotgun (WGS) entry which is preliminary data.</text>
</comment>
<feature type="transmembrane region" description="Helical" evidence="6">
    <location>
        <begin position="156"/>
        <end position="176"/>
    </location>
</feature>
<evidence type="ECO:0000256" key="6">
    <source>
        <dbReference type="SAM" id="Phobius"/>
    </source>
</evidence>
<dbReference type="GO" id="GO:0035643">
    <property type="term" value="F:L-DOPA receptor activity"/>
    <property type="evidence" value="ECO:0007669"/>
    <property type="project" value="TreeGrafter"/>
</dbReference>
<evidence type="ECO:0000256" key="2">
    <source>
        <dbReference type="ARBA" id="ARBA00022692"/>
    </source>
</evidence>
<dbReference type="InterPro" id="IPR001414">
    <property type="entry name" value="GPR143"/>
</dbReference>
<dbReference type="GO" id="GO:0050848">
    <property type="term" value="P:regulation of calcium-mediated signaling"/>
    <property type="evidence" value="ECO:0007669"/>
    <property type="project" value="TreeGrafter"/>
</dbReference>
<feature type="region of interest" description="Disordered" evidence="5">
    <location>
        <begin position="373"/>
        <end position="428"/>
    </location>
</feature>
<dbReference type="OrthoDB" id="10069455at2759"/>
<dbReference type="Proteomes" id="UP000792457">
    <property type="component" value="Unassembled WGS sequence"/>
</dbReference>
<reference evidence="8" key="2">
    <citation type="submission" date="2017-10" db="EMBL/GenBank/DDBJ databases">
        <title>Ladona fulva Genome sequencing and assembly.</title>
        <authorList>
            <person name="Murali S."/>
            <person name="Richards S."/>
            <person name="Bandaranaike D."/>
            <person name="Bellair M."/>
            <person name="Blankenburg K."/>
            <person name="Chao H."/>
            <person name="Dinh H."/>
            <person name="Doddapaneni H."/>
            <person name="Dugan-Rocha S."/>
            <person name="Elkadiri S."/>
            <person name="Gnanaolivu R."/>
            <person name="Hernandez B."/>
            <person name="Skinner E."/>
            <person name="Javaid M."/>
            <person name="Lee S."/>
            <person name="Li M."/>
            <person name="Ming W."/>
            <person name="Munidasa M."/>
            <person name="Muniz J."/>
            <person name="Nguyen L."/>
            <person name="Hughes D."/>
            <person name="Osuji N."/>
            <person name="Pu L.-L."/>
            <person name="Puazo M."/>
            <person name="Qu C."/>
            <person name="Quiroz J."/>
            <person name="Raj R."/>
            <person name="Weissenberger G."/>
            <person name="Xin Y."/>
            <person name="Zou X."/>
            <person name="Han Y."/>
            <person name="Worley K."/>
            <person name="Muzny D."/>
            <person name="Gibbs R."/>
        </authorList>
    </citation>
    <scope>NUCLEOTIDE SEQUENCE</scope>
    <source>
        <strain evidence="8">Sampled in the wild</strain>
    </source>
</reference>
<evidence type="ECO:0000256" key="1">
    <source>
        <dbReference type="ARBA" id="ARBA00004370"/>
    </source>
</evidence>
<reference evidence="8" key="1">
    <citation type="submission" date="2013-04" db="EMBL/GenBank/DDBJ databases">
        <authorList>
            <person name="Qu J."/>
            <person name="Murali S.C."/>
            <person name="Bandaranaike D."/>
            <person name="Bellair M."/>
            <person name="Blankenburg K."/>
            <person name="Chao H."/>
            <person name="Dinh H."/>
            <person name="Doddapaneni H."/>
            <person name="Downs B."/>
            <person name="Dugan-Rocha S."/>
            <person name="Elkadiri S."/>
            <person name="Gnanaolivu R.D."/>
            <person name="Hernandez B."/>
            <person name="Javaid M."/>
            <person name="Jayaseelan J.C."/>
            <person name="Lee S."/>
            <person name="Li M."/>
            <person name="Ming W."/>
            <person name="Munidasa M."/>
            <person name="Muniz J."/>
            <person name="Nguyen L."/>
            <person name="Ongeri F."/>
            <person name="Osuji N."/>
            <person name="Pu L.-L."/>
            <person name="Puazo M."/>
            <person name="Qu C."/>
            <person name="Quiroz J."/>
            <person name="Raj R."/>
            <person name="Weissenberger G."/>
            <person name="Xin Y."/>
            <person name="Zou X."/>
            <person name="Han Y."/>
            <person name="Richards S."/>
            <person name="Worley K."/>
            <person name="Muzny D."/>
            <person name="Gibbs R."/>
        </authorList>
    </citation>
    <scope>NUCLEOTIDE SEQUENCE</scope>
    <source>
        <strain evidence="8">Sampled in the wild</strain>
    </source>
</reference>
<dbReference type="Gene3D" id="1.20.1070.10">
    <property type="entry name" value="Rhodopsin 7-helix transmembrane proteins"/>
    <property type="match status" value="1"/>
</dbReference>
<dbReference type="PANTHER" id="PTHR15177">
    <property type="entry name" value="G-PROTEIN COUPLED RECEPTOR 143"/>
    <property type="match status" value="1"/>
</dbReference>
<evidence type="ECO:0000259" key="7">
    <source>
        <dbReference type="PROSITE" id="PS50262"/>
    </source>
</evidence>
<dbReference type="Pfam" id="PF02101">
    <property type="entry name" value="Ocular_alb"/>
    <property type="match status" value="1"/>
</dbReference>
<feature type="transmembrane region" description="Helical" evidence="6">
    <location>
        <begin position="312"/>
        <end position="333"/>
    </location>
</feature>
<dbReference type="PROSITE" id="PS50262">
    <property type="entry name" value="G_PROTEIN_RECEP_F1_2"/>
    <property type="match status" value="1"/>
</dbReference>
<dbReference type="PANTHER" id="PTHR15177:SF2">
    <property type="entry name" value="G-PROTEIN COUPLED RECEPTOR 143"/>
    <property type="match status" value="1"/>
</dbReference>
<keyword evidence="2 6" id="KW-0812">Transmembrane</keyword>
<dbReference type="AlphaFoldDB" id="A0A8K0JTM7"/>
<feature type="transmembrane region" description="Helical" evidence="6">
    <location>
        <begin position="105"/>
        <end position="129"/>
    </location>
</feature>
<sequence>MLLKSARKGFRGYQSHRILSSLISVNKNNLVKMADPTIQTFCCHLPNKTDPYYKILFEFNSDTYNFVCLISSFIGILGALYQILPREEILPTHRWVFFPATRGRLIIMWLAIADLMGSAGVFVRSMLWINYKELVPAADNTTSTLFCALTSAWTQYFYGATWGWTFCYAIDVLLVLKGQESRIFLYHILAWVPSAILTATGLSILYIPDARCHGLGTATFTRILPNYFATFLPMAVVMVVNPILYRSATKQARNSICLGLAQYTRRERNVIDSIRLKFFAINVAFYICWLPNVINGFLLWTLWFDLPRKVVLFLWYIMATFNPLQALFNSIVYRRWGNSGGERIYLPCRSAQDAASSESPSGAALAAYLTTPNSPASAVSGKKGNTEEEEDKKLGADSETTPLLMRRRGTTDNCGPVSINNGVDKHGK</sequence>
<dbReference type="GO" id="GO:0032438">
    <property type="term" value="P:melanosome organization"/>
    <property type="evidence" value="ECO:0007669"/>
    <property type="project" value="TreeGrafter"/>
</dbReference>
<feature type="transmembrane region" description="Helical" evidence="6">
    <location>
        <begin position="183"/>
        <end position="207"/>
    </location>
</feature>
<dbReference type="GO" id="GO:0072545">
    <property type="term" value="F:L-tyrosine binding"/>
    <property type="evidence" value="ECO:0007669"/>
    <property type="project" value="InterPro"/>
</dbReference>
<name>A0A8K0JTM7_LADFU</name>
<comment type="subcellular location">
    <subcellularLocation>
        <location evidence="1">Membrane</location>
    </subcellularLocation>
</comment>
<feature type="domain" description="G-protein coupled receptors family 1 profile" evidence="7">
    <location>
        <begin position="75"/>
        <end position="333"/>
    </location>
</feature>
<evidence type="ECO:0000313" key="9">
    <source>
        <dbReference type="Proteomes" id="UP000792457"/>
    </source>
</evidence>